<dbReference type="SUPFAM" id="SSF48208">
    <property type="entry name" value="Six-hairpin glycosidases"/>
    <property type="match status" value="1"/>
</dbReference>
<dbReference type="AlphaFoldDB" id="A0A2N3G582"/>
<reference evidence="1 2" key="1">
    <citation type="journal article" date="2017" name="ISME J.">
        <title>Potential for microbial H2 and metal transformations associated with novel bacteria and archaea in deep terrestrial subsurface sediments.</title>
        <authorList>
            <person name="Hernsdorf A.W."/>
            <person name="Amano Y."/>
            <person name="Miyakawa K."/>
            <person name="Ise K."/>
            <person name="Suzuki Y."/>
            <person name="Anantharaman K."/>
            <person name="Probst A."/>
            <person name="Burstein D."/>
            <person name="Thomas B.C."/>
            <person name="Banfield J.F."/>
        </authorList>
    </citation>
    <scope>NUCLEOTIDE SEQUENCE [LARGE SCALE GENOMIC DNA]</scope>
    <source>
        <strain evidence="1">HGW-Actinobacteria-3</strain>
    </source>
</reference>
<evidence type="ECO:0000313" key="2">
    <source>
        <dbReference type="Proteomes" id="UP000233654"/>
    </source>
</evidence>
<dbReference type="Proteomes" id="UP000233654">
    <property type="component" value="Unassembled WGS sequence"/>
</dbReference>
<proteinExistence type="predicted"/>
<accession>A0A2N3G582</accession>
<gene>
    <name evidence="1" type="ORF">CVT63_06145</name>
</gene>
<dbReference type="GO" id="GO:0005975">
    <property type="term" value="P:carbohydrate metabolic process"/>
    <property type="evidence" value="ECO:0007669"/>
    <property type="project" value="InterPro"/>
</dbReference>
<name>A0A2N3G582_9ACTN</name>
<sequence>MSVEEKQIGFAGRVKSMIVEAAIERVTKKFGIQKSAVRNMKSFIKLLGMDGSAGDTPREFLALIADMWSGFLLTPFAQQQMQGWVLPYWLAQQSLPSSQSFIPNGHSFLECNITHRNWTGVGLSGFPNEAVVDPRGLVTPWPFAPSVDVWVRVGDQVACPSETDGVKQELEGGIPVVRTTFEAFGLECVITTFVSPLAGIPVTLTSATVSNPGADAVRASLVVSVRPYNPESICAINELSYDAGARTFTANGNVFVYLGQKPSAIMLSDFEHGDVAQQLRDSARERLSEGTTSVAEPIGLSTGAAIFDLDLSGGESVKICFACPLSAETHPPFNRMLPERDSGNIVEKALEEQHANWAELISKGMSINVPDETYQKAFDVNKAFLLLLFDGRSITPGVSTYHMMWFRDAAYLIPALERIGHADMACDILRTYPEKQAADGFFCSQSGEWDSNGQAMYTLINHYRMTGDSSFLKDMYPSLMRGAGWIKETRQLNLPTDDPRRGLLPSGISAEHFGMIDVYYWDDLWTICGLREVAFAARELGFKSDAIFADEIADEMWRALEASWAAVEKRLGRKVLPTAPGRDIDSGSIGVISAIYPLNLMTPQEERMANTLREIIDRCFYRDTFYHGIAHCGLNAYLSLHIAQCLLKSRDRYAFTIFESLMSMATPTYTFPEAINPLTGGGAFGDGHHGWAVCEFINFLRNVMLMEEGDRLAILKLSKPEWFAPGNIIEVKNAATFFGEVSYSVNCANLAATFNLPGSFERPPAAIELNVPFEITSCKVDGRSVKVEPHARSLEVPPDARKVVVKLAR</sequence>
<dbReference type="InterPro" id="IPR012341">
    <property type="entry name" value="6hp_glycosidase-like_sf"/>
</dbReference>
<organism evidence="1 2">
    <name type="scientific">Candidatus Anoxymicrobium japonicum</name>
    <dbReference type="NCBI Taxonomy" id="2013648"/>
    <lineage>
        <taxon>Bacteria</taxon>
        <taxon>Bacillati</taxon>
        <taxon>Actinomycetota</taxon>
        <taxon>Candidatus Geothermincolia</taxon>
        <taxon>Candidatus Geothermincolales</taxon>
        <taxon>Candidatus Anoxymicrobiaceae</taxon>
        <taxon>Candidatus Anoxymicrobium</taxon>
    </lineage>
</organism>
<protein>
    <submittedName>
        <fullName evidence="1">Uncharacterized protein</fullName>
    </submittedName>
</protein>
<evidence type="ECO:0000313" key="1">
    <source>
        <dbReference type="EMBL" id="PKQ27782.1"/>
    </source>
</evidence>
<dbReference type="InterPro" id="IPR008928">
    <property type="entry name" value="6-hairpin_glycosidase_sf"/>
</dbReference>
<dbReference type="Gene3D" id="1.50.10.10">
    <property type="match status" value="1"/>
</dbReference>
<comment type="caution">
    <text evidence="1">The sequence shown here is derived from an EMBL/GenBank/DDBJ whole genome shotgun (WGS) entry which is preliminary data.</text>
</comment>
<dbReference type="EMBL" id="PHEX01000054">
    <property type="protein sequence ID" value="PKQ27782.1"/>
    <property type="molecule type" value="Genomic_DNA"/>
</dbReference>